<comment type="caution">
    <text evidence="1">The sequence shown here is derived from an EMBL/GenBank/DDBJ whole genome shotgun (WGS) entry which is preliminary data.</text>
</comment>
<accession>A0ABU0R2Q8</accession>
<dbReference type="EMBL" id="JAUSYP010000001">
    <property type="protein sequence ID" value="MDQ0753948.1"/>
    <property type="molecule type" value="Genomic_DNA"/>
</dbReference>
<name>A0ABU0R2Q8_9ACTN</name>
<gene>
    <name evidence="1" type="ORF">QF034_008179</name>
</gene>
<organism evidence="1 2">
    <name type="scientific">Streptomyces africanus</name>
    <dbReference type="NCBI Taxonomy" id="231024"/>
    <lineage>
        <taxon>Bacteria</taxon>
        <taxon>Bacillati</taxon>
        <taxon>Actinomycetota</taxon>
        <taxon>Actinomycetes</taxon>
        <taxon>Kitasatosporales</taxon>
        <taxon>Streptomycetaceae</taxon>
        <taxon>Streptomyces</taxon>
    </lineage>
</organism>
<dbReference type="NCBIfam" id="NF040893">
    <property type="entry name" value="SAVMC3_10250"/>
    <property type="match status" value="1"/>
</dbReference>
<protein>
    <submittedName>
        <fullName evidence="1">Uncharacterized protein</fullName>
    </submittedName>
</protein>
<dbReference type="InterPro" id="IPR054284">
    <property type="entry name" value="DUF7019"/>
</dbReference>
<reference evidence="1 2" key="1">
    <citation type="submission" date="2023-07" db="EMBL/GenBank/DDBJ databases">
        <title>Comparative genomics of wheat-associated soil bacteria to identify genetic determinants of phenazine resistance.</title>
        <authorList>
            <person name="Mouncey N."/>
        </authorList>
    </citation>
    <scope>NUCLEOTIDE SEQUENCE [LARGE SCALE GENOMIC DNA]</scope>
    <source>
        <strain evidence="1 2">B3I12</strain>
    </source>
</reference>
<evidence type="ECO:0000313" key="2">
    <source>
        <dbReference type="Proteomes" id="UP001232755"/>
    </source>
</evidence>
<proteinExistence type="predicted"/>
<dbReference type="Pfam" id="PF22880">
    <property type="entry name" value="DUF7019"/>
    <property type="match status" value="1"/>
</dbReference>
<sequence length="245" mass="26959">MRDLLYLSENKMRVLSPQVPRQLWKKAGFEAGVNVGIASVKTTLPNDVPQSSVAMLDPVIEMIEQQRTVKGATHEGVRVGDWVQFQDKFFYGDAAPGGTGREIEEVTATDVVYFAAQRRVRETPFVLIGSSANVVDRWQSPDSHVKVVGTYYMEAVRAYAARLARLPDEGAESELTAPRSSDHNLAQALNYLTPISRSVEPHSGWAAGPVTLRGHARVLAAPGDDTWGRAVLATPLYIEYTPDHE</sequence>
<evidence type="ECO:0000313" key="1">
    <source>
        <dbReference type="EMBL" id="MDQ0753948.1"/>
    </source>
</evidence>
<dbReference type="RefSeq" id="WP_307179715.1">
    <property type="nucleotide sequence ID" value="NZ_JAUSYP010000001.1"/>
</dbReference>
<dbReference type="Proteomes" id="UP001232755">
    <property type="component" value="Unassembled WGS sequence"/>
</dbReference>
<keyword evidence="2" id="KW-1185">Reference proteome</keyword>